<name>Q8TVM3_METKA</name>
<dbReference type="Pfam" id="PF03201">
    <property type="entry name" value="HMD"/>
    <property type="match status" value="1"/>
</dbReference>
<dbReference type="InterPro" id="IPR010063">
    <property type="entry name" value="HMDII/III"/>
</dbReference>
<dbReference type="InParanoid" id="Q8TVM3"/>
<dbReference type="EMBL" id="AE009439">
    <property type="protein sequence ID" value="AAM02578.1"/>
    <property type="molecule type" value="Genomic_DNA"/>
</dbReference>
<dbReference type="InterPro" id="IPR055205">
    <property type="entry name" value="HMD_N"/>
</dbReference>
<dbReference type="InterPro" id="IPR008927">
    <property type="entry name" value="6-PGluconate_DH-like_C_sf"/>
</dbReference>
<keyword evidence="6" id="KW-1185">Reference proteome</keyword>
<evidence type="ECO:0000259" key="3">
    <source>
        <dbReference type="Pfam" id="PF03201"/>
    </source>
</evidence>
<comment type="similarity">
    <text evidence="1">Belongs to the HMD family.</text>
</comment>
<dbReference type="OrthoDB" id="70340at2157"/>
<dbReference type="Proteomes" id="UP000001826">
    <property type="component" value="Chromosome"/>
</dbReference>
<dbReference type="Gene3D" id="1.20.120.1300">
    <property type="entry name" value="Hmd, C-terminal helical subdomain"/>
    <property type="match status" value="1"/>
</dbReference>
<dbReference type="GO" id="GO:0016491">
    <property type="term" value="F:oxidoreductase activity"/>
    <property type="evidence" value="ECO:0007669"/>
    <property type="project" value="UniProtKB-KW"/>
</dbReference>
<dbReference type="InterPro" id="IPR004889">
    <property type="entry name" value="HMD_C"/>
</dbReference>
<evidence type="ECO:0000256" key="2">
    <source>
        <dbReference type="ARBA" id="ARBA00023002"/>
    </source>
</evidence>
<evidence type="ECO:0000313" key="5">
    <source>
        <dbReference type="EMBL" id="AAM02578.1"/>
    </source>
</evidence>
<evidence type="ECO:0000256" key="1">
    <source>
        <dbReference type="ARBA" id="ARBA00008890"/>
    </source>
</evidence>
<dbReference type="Gene3D" id="3.40.50.720">
    <property type="entry name" value="NAD(P)-binding Rossmann-like Domain"/>
    <property type="match status" value="1"/>
</dbReference>
<reference evidence="5 6" key="1">
    <citation type="journal article" date="2002" name="Proc. Natl. Acad. Sci. U.S.A.">
        <title>The complete genome of hyperthermophile Methanopyrus kandleri AV19 and monophyly of archaeal methanogens.</title>
        <authorList>
            <person name="Slesarev A.I."/>
            <person name="Mezhevaya K.V."/>
            <person name="Makarova K.S."/>
            <person name="Polushin N.N."/>
            <person name="Shcherbinina O.V."/>
            <person name="Shakhova V.V."/>
            <person name="Belova G.I."/>
            <person name="Aravind L."/>
            <person name="Natale D.A."/>
            <person name="Rogozin I.B."/>
            <person name="Tatusov R.L."/>
            <person name="Wolf Y.I."/>
            <person name="Stetter K.O."/>
            <person name="Malykh A.G."/>
            <person name="Koonin E.V."/>
            <person name="Kozyavkin S.A."/>
        </authorList>
    </citation>
    <scope>NUCLEOTIDE SEQUENCE [LARGE SCALE GENOMIC DNA]</scope>
    <source>
        <strain evidence="6">AV19 / DSM 6324 / JCM 9639 / NBRC 100938</strain>
    </source>
</reference>
<proteinExistence type="inferred from homology"/>
<dbReference type="SUPFAM" id="SSF48179">
    <property type="entry name" value="6-phosphogluconate dehydrogenase C-terminal domain-like"/>
    <property type="match status" value="1"/>
</dbReference>
<dbReference type="EnsemblBacteria" id="AAM02578">
    <property type="protein sequence ID" value="AAM02578"/>
    <property type="gene ID" value="MK1365"/>
</dbReference>
<dbReference type="InterPro" id="IPR038182">
    <property type="entry name" value="HMD_C_sf"/>
</dbReference>
<protein>
    <submittedName>
        <fullName evidence="5">N5,N10-methylenetetrahydromethanopterin dehydrogenase (H2-forming)</fullName>
    </submittedName>
</protein>
<keyword evidence="2" id="KW-0560">Oxidoreductase</keyword>
<dbReference type="InterPro" id="IPR036291">
    <property type="entry name" value="NAD(P)-bd_dom_sf"/>
</dbReference>
<feature type="domain" description="5,10-methenyltetrahydromethanopterin hydrogenase N-terminal" evidence="4">
    <location>
        <begin position="60"/>
        <end position="157"/>
    </location>
</feature>
<evidence type="ECO:0000259" key="4">
    <source>
        <dbReference type="Pfam" id="PF22616"/>
    </source>
</evidence>
<dbReference type="PATRIC" id="fig|190192.8.peg.1517"/>
<feature type="domain" description="H2-forming N5,N10-methylenetetrahydromethanopterin dehydrogenase C-terminal" evidence="3">
    <location>
        <begin position="195"/>
        <end position="271"/>
    </location>
</feature>
<evidence type="ECO:0000313" key="6">
    <source>
        <dbReference type="Proteomes" id="UP000001826"/>
    </source>
</evidence>
<dbReference type="SUPFAM" id="SSF51735">
    <property type="entry name" value="NAD(P)-binding Rossmann-fold domains"/>
    <property type="match status" value="1"/>
</dbReference>
<sequence>MATVAVLGFGNQRLYERIGAAEKLGGEPPFGGAAMAIEFAEAGHDVVLADPNLSEQDPEHVDRVADAGVELTEDDAQAVEGAEMVVLFTPFGATGGIIREIASHLEEGAVVCPTCTSSAFEIHESLYEAGLEVPEAVGVMPAHPAGIPGTENHRAYITARGTGNGTVLATEEQAELVEEVLSSTGKEVFELPHVELVSVVGDLSVVLLKRVIEALKEFCAVKALGAPQEMIDRQAMMTLATLAALIEAGGIGGLLETLDEEAIEASYSNMEPFVDGVEEPEGEPVERFVVLPGEATREAVIELVGERGWRTVRMRAWVDLYKKH</sequence>
<dbReference type="PIRSF" id="PIRSF500166">
    <property type="entry name" value="HMDII_III"/>
    <property type="match status" value="1"/>
</dbReference>
<accession>Q8TVM3</accession>
<dbReference type="InterPro" id="IPR024190">
    <property type="entry name" value="METHMP_Hmd"/>
</dbReference>
<dbReference type="Pfam" id="PF22616">
    <property type="entry name" value="HMD_N"/>
    <property type="match status" value="1"/>
</dbReference>
<dbReference type="STRING" id="190192.MK1365"/>
<dbReference type="KEGG" id="mka:MK1365"/>
<dbReference type="NCBIfam" id="NF009208">
    <property type="entry name" value="PRK12557.1"/>
    <property type="match status" value="1"/>
</dbReference>
<dbReference type="PaxDb" id="190192-MK1365"/>
<dbReference type="PIRSF" id="PIRSF016158">
    <property type="entry name" value="HMD"/>
    <property type="match status" value="1"/>
</dbReference>
<organism evidence="5 6">
    <name type="scientific">Methanopyrus kandleri (strain AV19 / DSM 6324 / JCM 9639 / NBRC 100938)</name>
    <dbReference type="NCBI Taxonomy" id="190192"/>
    <lineage>
        <taxon>Archaea</taxon>
        <taxon>Methanobacteriati</taxon>
        <taxon>Methanobacteriota</taxon>
        <taxon>Methanomada group</taxon>
        <taxon>Methanopyri</taxon>
        <taxon>Methanopyrales</taxon>
        <taxon>Methanopyraceae</taxon>
        <taxon>Methanopyrus</taxon>
    </lineage>
</organism>
<gene>
    <name evidence="5" type="primary">hmdII</name>
    <name evidence="5" type="ordered locus">MK1365</name>
</gene>
<dbReference type="NCBIfam" id="TIGR01724">
    <property type="entry name" value="hmd_rel"/>
    <property type="match status" value="1"/>
</dbReference>
<dbReference type="HOGENOM" id="CLU_069755_0_0_2"/>
<dbReference type="AlphaFoldDB" id="Q8TVM3"/>